<dbReference type="Proteomes" id="UP000641588">
    <property type="component" value="Unassembled WGS sequence"/>
</dbReference>
<protein>
    <submittedName>
        <fullName evidence="2">Uncharacterized protein</fullName>
    </submittedName>
</protein>
<dbReference type="AlphaFoldDB" id="A0A972JZT9"/>
<keyword evidence="1" id="KW-0812">Transmembrane</keyword>
<gene>
    <name evidence="2" type="ORF">GC093_12085</name>
</gene>
<reference evidence="2" key="1">
    <citation type="submission" date="2019-10" db="EMBL/GenBank/DDBJ databases">
        <title>Description of Paenibacillus glebae sp. nov.</title>
        <authorList>
            <person name="Carlier A."/>
            <person name="Qi S."/>
        </authorList>
    </citation>
    <scope>NUCLEOTIDE SEQUENCE</scope>
    <source>
        <strain evidence="2">LMG 31456</strain>
    </source>
</reference>
<feature type="transmembrane region" description="Helical" evidence="1">
    <location>
        <begin position="39"/>
        <end position="60"/>
    </location>
</feature>
<dbReference type="EMBL" id="WHOD01000052">
    <property type="protein sequence ID" value="NOU93951.1"/>
    <property type="molecule type" value="Genomic_DNA"/>
</dbReference>
<keyword evidence="1" id="KW-1133">Transmembrane helix</keyword>
<comment type="caution">
    <text evidence="2">The sequence shown here is derived from an EMBL/GenBank/DDBJ whole genome shotgun (WGS) entry which is preliminary data.</text>
</comment>
<feature type="transmembrane region" description="Helical" evidence="1">
    <location>
        <begin position="12"/>
        <end position="33"/>
    </location>
</feature>
<evidence type="ECO:0000313" key="2">
    <source>
        <dbReference type="EMBL" id="NOU93951.1"/>
    </source>
</evidence>
<proteinExistence type="predicted"/>
<accession>A0A972JZT9</accession>
<dbReference type="RefSeq" id="WP_171652156.1">
    <property type="nucleotide sequence ID" value="NZ_WHOD01000052.1"/>
</dbReference>
<evidence type="ECO:0000256" key="1">
    <source>
        <dbReference type="SAM" id="Phobius"/>
    </source>
</evidence>
<name>A0A972JZT9_9BACL</name>
<sequence length="259" mass="29878">MRLNNKTKRQIVFIAFCAPIVINILILMPSFGLAASADWLSFFGNYSGGIIGGIVAFIIANEQIKSQNEKTESYEKETNRSYIVAEKVEAPILLHNTDKGRNKRILSTKKADLIYQQLENILSVDNNSELIKNTTIPFIKIRHYGTPEIILDCKIEFLLKPKNDPNVNRFNYNFGVIDKNTTLYIPLIRGENLDNIVKLDELLKFEITYTSIKGEDMKYKLEDDKEIYVYLDKEGKEHKVFTFKNESAAKWYDINFTAE</sequence>
<organism evidence="2 3">
    <name type="scientific">Paenibacillus foliorum</name>
    <dbReference type="NCBI Taxonomy" id="2654974"/>
    <lineage>
        <taxon>Bacteria</taxon>
        <taxon>Bacillati</taxon>
        <taxon>Bacillota</taxon>
        <taxon>Bacilli</taxon>
        <taxon>Bacillales</taxon>
        <taxon>Paenibacillaceae</taxon>
        <taxon>Paenibacillus</taxon>
    </lineage>
</organism>
<keyword evidence="3" id="KW-1185">Reference proteome</keyword>
<keyword evidence="1" id="KW-0472">Membrane</keyword>
<evidence type="ECO:0000313" key="3">
    <source>
        <dbReference type="Proteomes" id="UP000641588"/>
    </source>
</evidence>